<name>A0A8T2VLN7_CERRI</name>
<gene>
    <name evidence="1" type="ORF">KP509_01G004900</name>
</gene>
<reference evidence="1" key="1">
    <citation type="submission" date="2021-08" db="EMBL/GenBank/DDBJ databases">
        <title>WGS assembly of Ceratopteris richardii.</title>
        <authorList>
            <person name="Marchant D.B."/>
            <person name="Chen G."/>
            <person name="Jenkins J."/>
            <person name="Shu S."/>
            <person name="Leebens-Mack J."/>
            <person name="Grimwood J."/>
            <person name="Schmutz J."/>
            <person name="Soltis P."/>
            <person name="Soltis D."/>
            <person name="Chen Z.-H."/>
        </authorList>
    </citation>
    <scope>NUCLEOTIDE SEQUENCE</scope>
    <source>
        <strain evidence="1">Whitten #5841</strain>
        <tissue evidence="1">Leaf</tissue>
    </source>
</reference>
<keyword evidence="2" id="KW-1185">Reference proteome</keyword>
<organism evidence="1 2">
    <name type="scientific">Ceratopteris richardii</name>
    <name type="common">Triangle waterfern</name>
    <dbReference type="NCBI Taxonomy" id="49495"/>
    <lineage>
        <taxon>Eukaryota</taxon>
        <taxon>Viridiplantae</taxon>
        <taxon>Streptophyta</taxon>
        <taxon>Embryophyta</taxon>
        <taxon>Tracheophyta</taxon>
        <taxon>Polypodiopsida</taxon>
        <taxon>Polypodiidae</taxon>
        <taxon>Polypodiales</taxon>
        <taxon>Pteridineae</taxon>
        <taxon>Pteridaceae</taxon>
        <taxon>Parkerioideae</taxon>
        <taxon>Ceratopteris</taxon>
    </lineage>
</organism>
<sequence>MSYGDQGLSLSLSCRYAQASANPPHDLPVVLTSTSLFFGVNLLSECRRMVIGILCSMARPHHAQSKLKMIACGSMKAVRTTKGGAQTSAGFLLWNKEPFIDALWLDTVATIRLRKPFDGHL</sequence>
<protein>
    <submittedName>
        <fullName evidence="1">Uncharacterized protein</fullName>
    </submittedName>
</protein>
<evidence type="ECO:0000313" key="1">
    <source>
        <dbReference type="EMBL" id="KAH7445369.1"/>
    </source>
</evidence>
<accession>A0A8T2VLN7</accession>
<comment type="caution">
    <text evidence="1">The sequence shown here is derived from an EMBL/GenBank/DDBJ whole genome shotgun (WGS) entry which is preliminary data.</text>
</comment>
<dbReference type="EMBL" id="CM035406">
    <property type="protein sequence ID" value="KAH7445369.1"/>
    <property type="molecule type" value="Genomic_DNA"/>
</dbReference>
<evidence type="ECO:0000313" key="2">
    <source>
        <dbReference type="Proteomes" id="UP000825935"/>
    </source>
</evidence>
<dbReference type="Proteomes" id="UP000825935">
    <property type="component" value="Chromosome 1"/>
</dbReference>
<dbReference type="AlphaFoldDB" id="A0A8T2VLN7"/>
<proteinExistence type="predicted"/>